<dbReference type="KEGG" id="msil:METEAL_18190"/>
<protein>
    <submittedName>
        <fullName evidence="4">Protein TolB</fullName>
    </submittedName>
</protein>
<reference evidence="5" key="1">
    <citation type="journal article" date="2023" name="Int. J. Syst. Evol. Microbiol.">
        <title>Mesoterricola silvestris gen. nov., sp. nov., Mesoterricola sediminis sp. nov., Geothrix oryzae sp. nov., Geothrix edaphica sp. nov., Geothrix rubra sp. nov., and Geothrix limicola sp. nov., six novel members of Acidobacteriota isolated from soils.</title>
        <authorList>
            <person name="Itoh H."/>
            <person name="Sugisawa Y."/>
            <person name="Mise K."/>
            <person name="Xu Z."/>
            <person name="Kuniyasu M."/>
            <person name="Ushijima N."/>
            <person name="Kawano K."/>
            <person name="Kobayashi E."/>
            <person name="Shiratori Y."/>
            <person name="Masuda Y."/>
            <person name="Senoo K."/>
        </authorList>
    </citation>
    <scope>NUCLEOTIDE SEQUENCE [LARGE SCALE GENOMIC DNA]</scope>
    <source>
        <strain evidence="5">W79</strain>
    </source>
</reference>
<dbReference type="Pfam" id="PF07676">
    <property type="entry name" value="PD40"/>
    <property type="match status" value="5"/>
</dbReference>
<sequence>MTCPGLLGNVISRVILGLGMMFAPAAWARAQQGQEVVLEASAGAKLGIAVPRPQVSGIAEAKASADFHQVLVKDLDEAGPFAVIRSGQPSGTDPASYKGWADAGTEWLVTTTLTRAGDGSVEVVAQVVDVKAAQDKKARTAVFSKRYTGKEAALRRMAHKLSDDLMARLTGQPGVASTSVVFVRQLSPGIKEIFQMDRDGANLVPITNYKSLTISPTVAPDGRVAYVTYKGGAPEIWGQRTVGGPHVRLYPVSGKVDGHCFCPVWSPDGKRLALVQGDRRGNTDIVVLDVATGRVRRLTDSNCINTDPSWNPAGTQLAFTSDREGGPQIYLMEEDGSNVRRLTREGNYNGSPAWSPSGTMVAYVSRFEGKFDLFVYKLGDGKSYQITTGVASSESPSWSPDERRIVFTSGSRGGMQLYTTDLSGNTLRKLTAFDGCQSPKWTRSR</sequence>
<organism evidence="4 5">
    <name type="scientific">Mesoterricola silvestris</name>
    <dbReference type="NCBI Taxonomy" id="2927979"/>
    <lineage>
        <taxon>Bacteria</taxon>
        <taxon>Pseudomonadati</taxon>
        <taxon>Acidobacteriota</taxon>
        <taxon>Holophagae</taxon>
        <taxon>Holophagales</taxon>
        <taxon>Holophagaceae</taxon>
        <taxon>Mesoterricola</taxon>
    </lineage>
</organism>
<dbReference type="GO" id="GO:0042597">
    <property type="term" value="C:periplasmic space"/>
    <property type="evidence" value="ECO:0007669"/>
    <property type="project" value="InterPro"/>
</dbReference>
<feature type="signal peptide" evidence="2">
    <location>
        <begin position="1"/>
        <end position="28"/>
    </location>
</feature>
<name>A0AA48GR15_9BACT</name>
<dbReference type="PANTHER" id="PTHR36842:SF1">
    <property type="entry name" value="PROTEIN TOLB"/>
    <property type="match status" value="1"/>
</dbReference>
<evidence type="ECO:0000256" key="1">
    <source>
        <dbReference type="ARBA" id="ARBA00009820"/>
    </source>
</evidence>
<gene>
    <name evidence="4" type="primary">tolB_2</name>
    <name evidence="4" type="ORF">METEAL_18190</name>
</gene>
<evidence type="ECO:0000313" key="4">
    <source>
        <dbReference type="EMBL" id="BDU72645.1"/>
    </source>
</evidence>
<dbReference type="Pfam" id="PF04052">
    <property type="entry name" value="TolB_N"/>
    <property type="match status" value="1"/>
</dbReference>
<dbReference type="Gene3D" id="2.120.10.30">
    <property type="entry name" value="TolB, C-terminal domain"/>
    <property type="match status" value="2"/>
</dbReference>
<dbReference type="SUPFAM" id="SSF69304">
    <property type="entry name" value="Tricorn protease N-terminal domain"/>
    <property type="match status" value="1"/>
</dbReference>
<dbReference type="GO" id="GO:0015031">
    <property type="term" value="P:protein transport"/>
    <property type="evidence" value="ECO:0007669"/>
    <property type="project" value="InterPro"/>
</dbReference>
<proteinExistence type="inferred from homology"/>
<feature type="chain" id="PRO_5041410747" evidence="2">
    <location>
        <begin position="29"/>
        <end position="445"/>
    </location>
</feature>
<comment type="similarity">
    <text evidence="1">Belongs to the TolB family.</text>
</comment>
<evidence type="ECO:0000313" key="5">
    <source>
        <dbReference type="Proteomes" id="UP001238179"/>
    </source>
</evidence>
<dbReference type="Proteomes" id="UP001238179">
    <property type="component" value="Chromosome"/>
</dbReference>
<accession>A0AA48GR15</accession>
<keyword evidence="5" id="KW-1185">Reference proteome</keyword>
<evidence type="ECO:0000256" key="2">
    <source>
        <dbReference type="SAM" id="SignalP"/>
    </source>
</evidence>
<dbReference type="InterPro" id="IPR011659">
    <property type="entry name" value="WD40"/>
</dbReference>
<evidence type="ECO:0000259" key="3">
    <source>
        <dbReference type="Pfam" id="PF04052"/>
    </source>
</evidence>
<dbReference type="InterPro" id="IPR011042">
    <property type="entry name" value="6-blade_b-propeller_TolB-like"/>
</dbReference>
<dbReference type="EMBL" id="AP027080">
    <property type="protein sequence ID" value="BDU72645.1"/>
    <property type="molecule type" value="Genomic_DNA"/>
</dbReference>
<dbReference type="PANTHER" id="PTHR36842">
    <property type="entry name" value="PROTEIN TOLB HOMOLOG"/>
    <property type="match status" value="1"/>
</dbReference>
<dbReference type="InterPro" id="IPR007195">
    <property type="entry name" value="TolB_N"/>
</dbReference>
<keyword evidence="2" id="KW-0732">Signal</keyword>
<feature type="domain" description="TolB N-terminal" evidence="3">
    <location>
        <begin position="42"/>
        <end position="134"/>
    </location>
</feature>
<dbReference type="SUPFAM" id="SSF52964">
    <property type="entry name" value="TolB, N-terminal domain"/>
    <property type="match status" value="1"/>
</dbReference>
<dbReference type="Gene3D" id="3.40.50.10070">
    <property type="entry name" value="TolB, N-terminal domain"/>
    <property type="match status" value="1"/>
</dbReference>
<dbReference type="AlphaFoldDB" id="A0AA48GR15"/>